<dbReference type="EMBL" id="JAPKHW010000002">
    <property type="protein sequence ID" value="MCX4144309.1"/>
    <property type="molecule type" value="Genomic_DNA"/>
</dbReference>
<evidence type="ECO:0000313" key="3">
    <source>
        <dbReference type="EMBL" id="MCX4144309.1"/>
    </source>
</evidence>
<comment type="caution">
    <text evidence="4">The sequence shown here is derived from an EMBL/GenBank/DDBJ whole genome shotgun (WGS) entry which is preliminary data.</text>
</comment>
<dbReference type="Proteomes" id="UP001242288">
    <property type="component" value="Unassembled WGS sequence"/>
</dbReference>
<proteinExistence type="predicted"/>
<dbReference type="RefSeq" id="WP_266256529.1">
    <property type="nucleotide sequence ID" value="NZ_JAMXWF010000002.1"/>
</dbReference>
<feature type="chain" id="PRO_5042862675" evidence="1">
    <location>
        <begin position="27"/>
        <end position="187"/>
    </location>
</feature>
<dbReference type="Proteomes" id="UP001209412">
    <property type="component" value="Unassembled WGS sequence"/>
</dbReference>
<keyword evidence="1" id="KW-0732">Signal</keyword>
<name>A0AAP5BA47_9BURK</name>
<evidence type="ECO:0000313" key="5">
    <source>
        <dbReference type="Proteomes" id="UP001209412"/>
    </source>
</evidence>
<dbReference type="EMBL" id="JAMXWF010000002">
    <property type="protein sequence ID" value="MDQ6406142.1"/>
    <property type="molecule type" value="Genomic_DNA"/>
</dbReference>
<sequence length="187" mass="19618">MFKYLRLILAVPLLLVAVSCSTQQTASTPGTDPELEAKARAALQLLVSDAPRTQQIQQQAKAVLVFPDILKVGLIAGAQGGKGVMFAPDGTVMGYYTARAVSWGLQAGGQTFSEAMFLMSDSAINYLNASDGWSVGVGPSVVVVDAGMGKSMTTTTLKSDVYAFIYGQQGLMAGLGVQGQKITKYTP</sequence>
<dbReference type="Pfam" id="PF04366">
    <property type="entry name" value="Ysc84"/>
    <property type="match status" value="1"/>
</dbReference>
<evidence type="ECO:0000259" key="2">
    <source>
        <dbReference type="Pfam" id="PF04366"/>
    </source>
</evidence>
<reference evidence="4" key="1">
    <citation type="submission" date="2022-06" db="EMBL/GenBank/DDBJ databases">
        <title>PHB producers.</title>
        <authorList>
            <person name="Besaury L."/>
        </authorList>
    </citation>
    <scope>NUCLEOTIDE SEQUENCE</scope>
    <source>
        <strain evidence="4 5">SEWS6</strain>
    </source>
</reference>
<gene>
    <name evidence="4" type="ORF">NIE36_02800</name>
    <name evidence="3" type="ORF">OSB80_02805</name>
</gene>
<protein>
    <submittedName>
        <fullName evidence="4">YSC84-related protein</fullName>
    </submittedName>
</protein>
<dbReference type="InterPro" id="IPR007461">
    <property type="entry name" value="Ysc84_actin-binding"/>
</dbReference>
<evidence type="ECO:0000313" key="6">
    <source>
        <dbReference type="Proteomes" id="UP001242288"/>
    </source>
</evidence>
<evidence type="ECO:0000256" key="1">
    <source>
        <dbReference type="SAM" id="SignalP"/>
    </source>
</evidence>
<accession>A0AAP5BA47</accession>
<organism evidence="4 6">
    <name type="scientific">Paraburkholderia madseniana</name>
    <dbReference type="NCBI Taxonomy" id="2599607"/>
    <lineage>
        <taxon>Bacteria</taxon>
        <taxon>Pseudomonadati</taxon>
        <taxon>Pseudomonadota</taxon>
        <taxon>Betaproteobacteria</taxon>
        <taxon>Burkholderiales</taxon>
        <taxon>Burkholderiaceae</taxon>
        <taxon>Paraburkholderia</taxon>
    </lineage>
</organism>
<feature type="signal peptide" evidence="1">
    <location>
        <begin position="1"/>
        <end position="26"/>
    </location>
</feature>
<dbReference type="AlphaFoldDB" id="A0AAP5BA47"/>
<evidence type="ECO:0000313" key="4">
    <source>
        <dbReference type="EMBL" id="MDQ6406142.1"/>
    </source>
</evidence>
<keyword evidence="5" id="KW-1185">Reference proteome</keyword>
<feature type="domain" description="Ysc84 actin-binding" evidence="2">
    <location>
        <begin position="100"/>
        <end position="184"/>
    </location>
</feature>
<dbReference type="PROSITE" id="PS51257">
    <property type="entry name" value="PROKAR_LIPOPROTEIN"/>
    <property type="match status" value="1"/>
</dbReference>